<evidence type="ECO:0000256" key="5">
    <source>
        <dbReference type="ARBA" id="ARBA00023098"/>
    </source>
</evidence>
<keyword evidence="2" id="KW-0444">Lipid biosynthesis</keyword>
<sequence>MITKPENRVVITGMGAITCLGNSVDEFWAGLKNGQSGIREISLVSPEGFPCKVSGEIRDFKTTDYMDRKEARRMARFSQFAVAAAHQAIDDSGLDFEKENLDRVGVLIGSGSGGLPETDQQAEVRVKRGTGRMSPYYIPMMLVNMAAANISRLFGLTGYTNTCITACAAGTQAIGEASEIIRRGTADVVVTGGTEAGICEIGMGGFSTMHALTTWEGDPCEASRPFDLNRDGFAPAEGGGILITESLKHAQDRGANIYAEIAGWGVSSDAYHLVQPHPDGIGASKAISRALDNALVELDEVDYINAHGTSTPINDKSETAAIKKAFGNLAYNIPISSTKSMVGHALGASGSLEAIACVKSIEDGILHPTINQENSDPDCDLDYIPNTARESKIDIAISNSFGFGGQNACLVIKKFRGQA</sequence>
<evidence type="ECO:0000256" key="3">
    <source>
        <dbReference type="ARBA" id="ARBA00022679"/>
    </source>
</evidence>
<gene>
    <name evidence="9" type="ORF">METZ01_LOCUS125905</name>
</gene>
<dbReference type="PROSITE" id="PS52004">
    <property type="entry name" value="KS3_2"/>
    <property type="match status" value="1"/>
</dbReference>
<accession>A0A381Y8U7</accession>
<dbReference type="Gene3D" id="3.40.47.10">
    <property type="match status" value="1"/>
</dbReference>
<dbReference type="CDD" id="cd00834">
    <property type="entry name" value="KAS_I_II"/>
    <property type="match status" value="1"/>
</dbReference>
<evidence type="ECO:0000256" key="6">
    <source>
        <dbReference type="ARBA" id="ARBA00023160"/>
    </source>
</evidence>
<evidence type="ECO:0000256" key="1">
    <source>
        <dbReference type="ARBA" id="ARBA00008467"/>
    </source>
</evidence>
<dbReference type="NCBIfam" id="TIGR03150">
    <property type="entry name" value="fabF"/>
    <property type="match status" value="1"/>
</dbReference>
<dbReference type="GO" id="GO:0006633">
    <property type="term" value="P:fatty acid biosynthetic process"/>
    <property type="evidence" value="ECO:0007669"/>
    <property type="project" value="UniProtKB-KW"/>
</dbReference>
<dbReference type="InterPro" id="IPR000794">
    <property type="entry name" value="Beta-ketoacyl_synthase"/>
</dbReference>
<dbReference type="PANTHER" id="PTHR11712:SF336">
    <property type="entry name" value="3-OXOACYL-[ACYL-CARRIER-PROTEIN] SYNTHASE, MITOCHONDRIAL"/>
    <property type="match status" value="1"/>
</dbReference>
<dbReference type="FunFam" id="3.40.47.10:FF:000018">
    <property type="entry name" value="3-oxoacyl-[acyl-carrier-protein] synthase 2"/>
    <property type="match status" value="1"/>
</dbReference>
<dbReference type="PIRSF" id="PIRSF000447">
    <property type="entry name" value="KAS_II"/>
    <property type="match status" value="1"/>
</dbReference>
<dbReference type="FunFam" id="3.40.47.10:FF:000029">
    <property type="entry name" value="3-oxoacyl-[acyl-carrier-protein] synthase 1"/>
    <property type="match status" value="1"/>
</dbReference>
<dbReference type="AlphaFoldDB" id="A0A381Y8U7"/>
<keyword evidence="5" id="KW-0443">Lipid metabolism</keyword>
<keyword evidence="6" id="KW-0275">Fatty acid biosynthesis</keyword>
<dbReference type="InterPro" id="IPR014031">
    <property type="entry name" value="Ketoacyl_synth_C"/>
</dbReference>
<keyword evidence="7" id="KW-0012">Acyltransferase</keyword>
<evidence type="ECO:0000256" key="2">
    <source>
        <dbReference type="ARBA" id="ARBA00022516"/>
    </source>
</evidence>
<dbReference type="InterPro" id="IPR017568">
    <property type="entry name" value="3-oxoacyl-ACP_synth-2"/>
</dbReference>
<dbReference type="InterPro" id="IPR016039">
    <property type="entry name" value="Thiolase-like"/>
</dbReference>
<feature type="domain" description="Ketosynthase family 3 (KS3)" evidence="8">
    <location>
        <begin position="6"/>
        <end position="414"/>
    </location>
</feature>
<dbReference type="PANTHER" id="PTHR11712">
    <property type="entry name" value="POLYKETIDE SYNTHASE-RELATED"/>
    <property type="match status" value="1"/>
</dbReference>
<dbReference type="NCBIfam" id="NF005589">
    <property type="entry name" value="PRK07314.1"/>
    <property type="match status" value="1"/>
</dbReference>
<dbReference type="GO" id="GO:0005829">
    <property type="term" value="C:cytosol"/>
    <property type="evidence" value="ECO:0007669"/>
    <property type="project" value="TreeGrafter"/>
</dbReference>
<dbReference type="SMART" id="SM00825">
    <property type="entry name" value="PKS_KS"/>
    <property type="match status" value="1"/>
</dbReference>
<dbReference type="InterPro" id="IPR020841">
    <property type="entry name" value="PKS_Beta-ketoAc_synthase_dom"/>
</dbReference>
<dbReference type="EMBL" id="UINC01017581">
    <property type="protein sequence ID" value="SVA73051.1"/>
    <property type="molecule type" value="Genomic_DNA"/>
</dbReference>
<dbReference type="InterPro" id="IPR014030">
    <property type="entry name" value="Ketoacyl_synth_N"/>
</dbReference>
<evidence type="ECO:0000256" key="7">
    <source>
        <dbReference type="ARBA" id="ARBA00023315"/>
    </source>
</evidence>
<comment type="similarity">
    <text evidence="1">Belongs to the thiolase-like superfamily. Beta-ketoacyl-ACP synthases family.</text>
</comment>
<protein>
    <recommendedName>
        <fullName evidence="8">Ketosynthase family 3 (KS3) domain-containing protein</fullName>
    </recommendedName>
</protein>
<keyword evidence="3" id="KW-0808">Transferase</keyword>
<dbReference type="GO" id="GO:0004315">
    <property type="term" value="F:3-oxoacyl-[acyl-carrier-protein] synthase activity"/>
    <property type="evidence" value="ECO:0007669"/>
    <property type="project" value="TreeGrafter"/>
</dbReference>
<name>A0A381Y8U7_9ZZZZ</name>
<evidence type="ECO:0000259" key="8">
    <source>
        <dbReference type="PROSITE" id="PS52004"/>
    </source>
</evidence>
<proteinExistence type="inferred from homology"/>
<organism evidence="9">
    <name type="scientific">marine metagenome</name>
    <dbReference type="NCBI Taxonomy" id="408172"/>
    <lineage>
        <taxon>unclassified sequences</taxon>
        <taxon>metagenomes</taxon>
        <taxon>ecological metagenomes</taxon>
    </lineage>
</organism>
<evidence type="ECO:0000256" key="4">
    <source>
        <dbReference type="ARBA" id="ARBA00022832"/>
    </source>
</evidence>
<evidence type="ECO:0000313" key="9">
    <source>
        <dbReference type="EMBL" id="SVA73051.1"/>
    </source>
</evidence>
<dbReference type="Pfam" id="PF02801">
    <property type="entry name" value="Ketoacyl-synt_C"/>
    <property type="match status" value="1"/>
</dbReference>
<keyword evidence="4" id="KW-0276">Fatty acid metabolism</keyword>
<reference evidence="9" key="1">
    <citation type="submission" date="2018-05" db="EMBL/GenBank/DDBJ databases">
        <authorList>
            <person name="Lanie J.A."/>
            <person name="Ng W.-L."/>
            <person name="Kazmierczak K.M."/>
            <person name="Andrzejewski T.M."/>
            <person name="Davidsen T.M."/>
            <person name="Wayne K.J."/>
            <person name="Tettelin H."/>
            <person name="Glass J.I."/>
            <person name="Rusch D."/>
            <person name="Podicherti R."/>
            <person name="Tsui H.-C.T."/>
            <person name="Winkler M.E."/>
        </authorList>
    </citation>
    <scope>NUCLEOTIDE SEQUENCE</scope>
</reference>
<dbReference type="Pfam" id="PF00109">
    <property type="entry name" value="ketoacyl-synt"/>
    <property type="match status" value="1"/>
</dbReference>
<dbReference type="SUPFAM" id="SSF53901">
    <property type="entry name" value="Thiolase-like"/>
    <property type="match status" value="2"/>
</dbReference>